<accession>A0AAV7RMI0</accession>
<sequence length="53" mass="5826">KKTSLPPTSNTIVRPIICLSFSPSVWTLTCHFAFPFHRCGSHCVTSAMLPHGL</sequence>
<dbReference type="AlphaFoldDB" id="A0AAV7RMI0"/>
<name>A0AAV7RMI0_PLEWA</name>
<feature type="non-terminal residue" evidence="1">
    <location>
        <position position="53"/>
    </location>
</feature>
<reference evidence="1" key="1">
    <citation type="journal article" date="2022" name="bioRxiv">
        <title>Sequencing and chromosome-scale assembly of the giantPleurodeles waltlgenome.</title>
        <authorList>
            <person name="Brown T."/>
            <person name="Elewa A."/>
            <person name="Iarovenko S."/>
            <person name="Subramanian E."/>
            <person name="Araus A.J."/>
            <person name="Petzold A."/>
            <person name="Susuki M."/>
            <person name="Suzuki K.-i.T."/>
            <person name="Hayashi T."/>
            <person name="Toyoda A."/>
            <person name="Oliveira C."/>
            <person name="Osipova E."/>
            <person name="Leigh N.D."/>
            <person name="Simon A."/>
            <person name="Yun M.H."/>
        </authorList>
    </citation>
    <scope>NUCLEOTIDE SEQUENCE</scope>
    <source>
        <strain evidence="1">20211129_DDA</strain>
        <tissue evidence="1">Liver</tissue>
    </source>
</reference>
<evidence type="ECO:0000313" key="2">
    <source>
        <dbReference type="Proteomes" id="UP001066276"/>
    </source>
</evidence>
<evidence type="ECO:0000313" key="1">
    <source>
        <dbReference type="EMBL" id="KAJ1154041.1"/>
    </source>
</evidence>
<organism evidence="1 2">
    <name type="scientific">Pleurodeles waltl</name>
    <name type="common">Iberian ribbed newt</name>
    <dbReference type="NCBI Taxonomy" id="8319"/>
    <lineage>
        <taxon>Eukaryota</taxon>
        <taxon>Metazoa</taxon>
        <taxon>Chordata</taxon>
        <taxon>Craniata</taxon>
        <taxon>Vertebrata</taxon>
        <taxon>Euteleostomi</taxon>
        <taxon>Amphibia</taxon>
        <taxon>Batrachia</taxon>
        <taxon>Caudata</taxon>
        <taxon>Salamandroidea</taxon>
        <taxon>Salamandridae</taxon>
        <taxon>Pleurodelinae</taxon>
        <taxon>Pleurodeles</taxon>
    </lineage>
</organism>
<dbReference type="EMBL" id="JANPWB010000009">
    <property type="protein sequence ID" value="KAJ1154041.1"/>
    <property type="molecule type" value="Genomic_DNA"/>
</dbReference>
<gene>
    <name evidence="1" type="ORF">NDU88_006798</name>
</gene>
<comment type="caution">
    <text evidence="1">The sequence shown here is derived from an EMBL/GenBank/DDBJ whole genome shotgun (WGS) entry which is preliminary data.</text>
</comment>
<keyword evidence="2" id="KW-1185">Reference proteome</keyword>
<protein>
    <submittedName>
        <fullName evidence="1">Uncharacterized protein</fullName>
    </submittedName>
</protein>
<proteinExistence type="predicted"/>
<feature type="non-terminal residue" evidence="1">
    <location>
        <position position="1"/>
    </location>
</feature>
<dbReference type="Proteomes" id="UP001066276">
    <property type="component" value="Chromosome 5"/>
</dbReference>